<proteinExistence type="predicted"/>
<accession>A0A2P1PRS3</accession>
<sequence>MHFPEVPDPVARDESTLVWWSTLSLCDRLELADAWAAEHREDPALAAAERIRATYFPSCESLELSDSDGFPEDSYEYLVAHEIEDLNLVTHIAAEIGLWTTLQHYGIEYSVSVSPLGSLLFTSRYRIEGAFVVGSESCEFGS</sequence>
<dbReference type="KEGG" id="xba:C7S18_10185"/>
<dbReference type="EMBL" id="CP027860">
    <property type="protein sequence ID" value="AVP97540.1"/>
    <property type="molecule type" value="Genomic_DNA"/>
</dbReference>
<reference evidence="1 2" key="1">
    <citation type="submission" date="2018-03" db="EMBL/GenBank/DDBJ databases">
        <title>Ahniella affigens gen. nov., sp. nov., a gammaproteobacterium isolated from sandy soil near a stream.</title>
        <authorList>
            <person name="Ko Y."/>
            <person name="Kim J.-H."/>
        </authorList>
    </citation>
    <scope>NUCLEOTIDE SEQUENCE [LARGE SCALE GENOMIC DNA]</scope>
    <source>
        <strain evidence="1 2">D13</strain>
    </source>
</reference>
<keyword evidence="2" id="KW-1185">Reference proteome</keyword>
<dbReference type="Proteomes" id="UP000241074">
    <property type="component" value="Chromosome"/>
</dbReference>
<reference evidence="1 2" key="2">
    <citation type="submission" date="2018-03" db="EMBL/GenBank/DDBJ databases">
        <authorList>
            <person name="Keele B.F."/>
        </authorList>
    </citation>
    <scope>NUCLEOTIDE SEQUENCE [LARGE SCALE GENOMIC DNA]</scope>
    <source>
        <strain evidence="1 2">D13</strain>
    </source>
</reference>
<dbReference type="AlphaFoldDB" id="A0A2P1PRS3"/>
<evidence type="ECO:0000313" key="2">
    <source>
        <dbReference type="Proteomes" id="UP000241074"/>
    </source>
</evidence>
<gene>
    <name evidence="1" type="ORF">C7S18_10185</name>
</gene>
<evidence type="ECO:0000313" key="1">
    <source>
        <dbReference type="EMBL" id="AVP97540.1"/>
    </source>
</evidence>
<protein>
    <submittedName>
        <fullName evidence="1">Uncharacterized protein</fullName>
    </submittedName>
</protein>
<name>A0A2P1PRS3_9GAMM</name>
<organism evidence="1 2">
    <name type="scientific">Ahniella affigens</name>
    <dbReference type="NCBI Taxonomy" id="2021234"/>
    <lineage>
        <taxon>Bacteria</taxon>
        <taxon>Pseudomonadati</taxon>
        <taxon>Pseudomonadota</taxon>
        <taxon>Gammaproteobacteria</taxon>
        <taxon>Lysobacterales</taxon>
        <taxon>Rhodanobacteraceae</taxon>
        <taxon>Ahniella</taxon>
    </lineage>
</organism>